<evidence type="ECO:0000313" key="1">
    <source>
        <dbReference type="EMBL" id="KAK5145167.1"/>
    </source>
</evidence>
<gene>
    <name evidence="1" type="ORF">LTR32_003026</name>
</gene>
<comment type="caution">
    <text evidence="1">The sequence shown here is derived from an EMBL/GenBank/DDBJ whole genome shotgun (WGS) entry which is preliminary data.</text>
</comment>
<evidence type="ECO:0000313" key="2">
    <source>
        <dbReference type="Proteomes" id="UP001308179"/>
    </source>
</evidence>
<organism evidence="1 2">
    <name type="scientific">Rachicladosporium monterosium</name>
    <dbReference type="NCBI Taxonomy" id="1507873"/>
    <lineage>
        <taxon>Eukaryota</taxon>
        <taxon>Fungi</taxon>
        <taxon>Dikarya</taxon>
        <taxon>Ascomycota</taxon>
        <taxon>Pezizomycotina</taxon>
        <taxon>Dothideomycetes</taxon>
        <taxon>Dothideomycetidae</taxon>
        <taxon>Cladosporiales</taxon>
        <taxon>Cladosporiaceae</taxon>
        <taxon>Rachicladosporium</taxon>
    </lineage>
</organism>
<protein>
    <submittedName>
        <fullName evidence="1">Uncharacterized protein</fullName>
    </submittedName>
</protein>
<keyword evidence="2" id="KW-1185">Reference proteome</keyword>
<proteinExistence type="predicted"/>
<sequence length="174" mass="18816">MAGDVILGRSDVLAGTIGAGVKTSLWSKIGTLRSQLMKIHDGVAVRKAPFIQPLASGVVKYREDTIKPPTQGTEQRAKVGAARILVTLQQGSLSVHIKPSFCLYRLDQDSSASDVPGALHVPHVSPRAAYARNAKHGVENAENHIHGRQAFRGIARRAFLYIAQFRRDLATGQS</sequence>
<accession>A0ABR0LA11</accession>
<reference evidence="1 2" key="1">
    <citation type="submission" date="2023-08" db="EMBL/GenBank/DDBJ databases">
        <title>Black Yeasts Isolated from many extreme environments.</title>
        <authorList>
            <person name="Coleine C."/>
            <person name="Stajich J.E."/>
            <person name="Selbmann L."/>
        </authorList>
    </citation>
    <scope>NUCLEOTIDE SEQUENCE [LARGE SCALE GENOMIC DNA]</scope>
    <source>
        <strain evidence="1 2">CCFEE 5386</strain>
    </source>
</reference>
<dbReference type="Proteomes" id="UP001308179">
    <property type="component" value="Unassembled WGS sequence"/>
</dbReference>
<dbReference type="EMBL" id="JAVRRR010000170">
    <property type="protein sequence ID" value="KAK5145167.1"/>
    <property type="molecule type" value="Genomic_DNA"/>
</dbReference>
<name>A0ABR0LA11_9PEZI</name>